<feature type="compositionally biased region" description="Basic and acidic residues" evidence="5">
    <location>
        <begin position="385"/>
        <end position="396"/>
    </location>
</feature>
<dbReference type="PANTHER" id="PTHR48098:SF3">
    <property type="entry name" value="IRON(III) ENTEROBACTIN ESTERASE"/>
    <property type="match status" value="1"/>
</dbReference>
<reference evidence="7 8" key="1">
    <citation type="submission" date="2020-07" db="EMBL/GenBank/DDBJ databases">
        <title>Sequencing the genomes of 1000 actinobacteria strains.</title>
        <authorList>
            <person name="Klenk H.-P."/>
        </authorList>
    </citation>
    <scope>NUCLEOTIDE SEQUENCE [LARGE SCALE GENOMIC DNA]</scope>
    <source>
        <strain evidence="7 8">DSM 42178</strain>
    </source>
</reference>
<dbReference type="InterPro" id="IPR050583">
    <property type="entry name" value="Mycobacterial_A85_antigen"/>
</dbReference>
<proteinExistence type="inferred from homology"/>
<evidence type="ECO:0000256" key="5">
    <source>
        <dbReference type="SAM" id="MobiDB-lite"/>
    </source>
</evidence>
<name>A0A853A1N5_9ACTN</name>
<dbReference type="Pfam" id="PF00756">
    <property type="entry name" value="Esterase"/>
    <property type="match status" value="1"/>
</dbReference>
<gene>
    <name evidence="7" type="ORF">FHU37_005354</name>
</gene>
<evidence type="ECO:0000256" key="1">
    <source>
        <dbReference type="ARBA" id="ARBA00004496"/>
    </source>
</evidence>
<dbReference type="GO" id="GO:0005975">
    <property type="term" value="P:carbohydrate metabolic process"/>
    <property type="evidence" value="ECO:0007669"/>
    <property type="project" value="UniProtKB-ARBA"/>
</dbReference>
<dbReference type="GO" id="GO:0006826">
    <property type="term" value="P:iron ion transport"/>
    <property type="evidence" value="ECO:0007669"/>
    <property type="project" value="InterPro"/>
</dbReference>
<comment type="similarity">
    <text evidence="4">Belongs to the Fes family.</text>
</comment>
<dbReference type="GO" id="GO:0005737">
    <property type="term" value="C:cytoplasm"/>
    <property type="evidence" value="ECO:0007669"/>
    <property type="project" value="UniProtKB-SubCell"/>
</dbReference>
<dbReference type="InterPro" id="IPR029058">
    <property type="entry name" value="AB_hydrolase_fold"/>
</dbReference>
<dbReference type="InterPro" id="IPR000801">
    <property type="entry name" value="Esterase-like"/>
</dbReference>
<keyword evidence="2" id="KW-0963">Cytoplasm</keyword>
<comment type="subcellular location">
    <subcellularLocation>
        <location evidence="1">Cytoplasm</location>
    </subcellularLocation>
</comment>
<feature type="region of interest" description="Disordered" evidence="5">
    <location>
        <begin position="365"/>
        <end position="402"/>
    </location>
</feature>
<dbReference type="GO" id="GO:0008849">
    <property type="term" value="F:enterochelin esterase activity"/>
    <property type="evidence" value="ECO:0007669"/>
    <property type="project" value="InterPro"/>
</dbReference>
<evidence type="ECO:0000256" key="2">
    <source>
        <dbReference type="ARBA" id="ARBA00022490"/>
    </source>
</evidence>
<dbReference type="AlphaFoldDB" id="A0A853A1N5"/>
<evidence type="ECO:0000256" key="4">
    <source>
        <dbReference type="ARBA" id="ARBA00024201"/>
    </source>
</evidence>
<organism evidence="7 8">
    <name type="scientific">Allostreptomyces psammosilenae</name>
    <dbReference type="NCBI Taxonomy" id="1892865"/>
    <lineage>
        <taxon>Bacteria</taxon>
        <taxon>Bacillati</taxon>
        <taxon>Actinomycetota</taxon>
        <taxon>Actinomycetes</taxon>
        <taxon>Kitasatosporales</taxon>
        <taxon>Streptomycetaceae</taxon>
        <taxon>Allostreptomyces</taxon>
    </lineage>
</organism>
<dbReference type="SUPFAM" id="SSF81296">
    <property type="entry name" value="E set domains"/>
    <property type="match status" value="1"/>
</dbReference>
<protein>
    <submittedName>
        <fullName evidence="7">Enterochelin esterase family protein</fullName>
    </submittedName>
</protein>
<dbReference type="SUPFAM" id="SSF53474">
    <property type="entry name" value="alpha/beta-Hydrolases"/>
    <property type="match status" value="1"/>
</dbReference>
<comment type="caution">
    <text evidence="7">The sequence shown here is derived from an EMBL/GenBank/DDBJ whole genome shotgun (WGS) entry which is preliminary data.</text>
</comment>
<dbReference type="Gene3D" id="2.60.40.10">
    <property type="entry name" value="Immunoglobulins"/>
    <property type="match status" value="1"/>
</dbReference>
<sequence>MVGSDGRSAAPHVPRPEPVASATSPRLERLAAEVAAGDGGALARFWSEAAAGGGPLVEPVAAPGEGRGVGRYAVTFLWRDRDPAAADARTGAAETRTRGVAVLVNRLSDPRLVENAAMRRLAGTDVWFRSFLLDGDWRGSYHLLVDDHRTPLPEPPAGLDPRRARALLRHAVPDPLNPRRLPSRWGGPGVSVAELPAAPALGEWRRRPGVPAGLLTEHAVDSDALGERRRVWAYTPPAGAVAAGARLPVLVLLDGEMWGPRLSVATLLDNLVAERRLPPLLALLPDSVDVGTRARDYGCDASFTDFLHRELLPWAERHLGATSDPAATVVAGESFGGLAALFAALRAPERFGNVLAQSASLWFRPPAPQAGPRGTGQRETGPWETGEREAGRREAEPDAGSGEWLTERFAEASGAGGAAGRVRFHLRVGRLEWQLLPPNRRLRRVLEAAGRRVTLTEYNGGHDYACWRGGLTDGLVELLGAGDAARPADPADAAPRAG</sequence>
<dbReference type="InterPro" id="IPR014756">
    <property type="entry name" value="Ig_E-set"/>
</dbReference>
<dbReference type="Proteomes" id="UP000567795">
    <property type="component" value="Unassembled WGS sequence"/>
</dbReference>
<dbReference type="PANTHER" id="PTHR48098">
    <property type="entry name" value="ENTEROCHELIN ESTERASE-RELATED"/>
    <property type="match status" value="1"/>
</dbReference>
<evidence type="ECO:0000259" key="6">
    <source>
        <dbReference type="Pfam" id="PF11806"/>
    </source>
</evidence>
<dbReference type="NCBIfam" id="NF007758">
    <property type="entry name" value="PRK10439.1"/>
    <property type="match status" value="1"/>
</dbReference>
<dbReference type="InterPro" id="IPR021764">
    <property type="entry name" value="Enterochelin_esterase_N"/>
</dbReference>
<evidence type="ECO:0000256" key="3">
    <source>
        <dbReference type="ARBA" id="ARBA00022801"/>
    </source>
</evidence>
<feature type="region of interest" description="Disordered" evidence="5">
    <location>
        <begin position="1"/>
        <end position="25"/>
    </location>
</feature>
<accession>A0A853A1N5</accession>
<dbReference type="GO" id="GO:0005506">
    <property type="term" value="F:iron ion binding"/>
    <property type="evidence" value="ECO:0007669"/>
    <property type="project" value="InterPro"/>
</dbReference>
<dbReference type="EMBL" id="JACBZD010000002">
    <property type="protein sequence ID" value="NYI08325.1"/>
    <property type="molecule type" value="Genomic_DNA"/>
</dbReference>
<evidence type="ECO:0000313" key="8">
    <source>
        <dbReference type="Proteomes" id="UP000567795"/>
    </source>
</evidence>
<dbReference type="Pfam" id="PF11806">
    <property type="entry name" value="Enterochelin_N"/>
    <property type="match status" value="1"/>
</dbReference>
<feature type="domain" description="Enterochelin esterase N-terminal" evidence="6">
    <location>
        <begin position="73"/>
        <end position="204"/>
    </location>
</feature>
<keyword evidence="8" id="KW-1185">Reference proteome</keyword>
<dbReference type="InterPro" id="IPR013783">
    <property type="entry name" value="Ig-like_fold"/>
</dbReference>
<evidence type="ECO:0000313" key="7">
    <source>
        <dbReference type="EMBL" id="NYI08325.1"/>
    </source>
</evidence>
<dbReference type="Gene3D" id="3.40.50.1820">
    <property type="entry name" value="alpha/beta hydrolase"/>
    <property type="match status" value="1"/>
</dbReference>
<keyword evidence="3" id="KW-0378">Hydrolase</keyword>